<evidence type="ECO:0000256" key="1">
    <source>
        <dbReference type="SAM" id="MobiDB-lite"/>
    </source>
</evidence>
<reference evidence="2" key="1">
    <citation type="journal article" date="2014" name="Genome Biol. Evol.">
        <title>Pangenome evidence for extensive interdomain horizontal transfer affecting lineage core and shell genes in uncultured planktonic thaumarchaeota and euryarchaeota.</title>
        <authorList>
            <person name="Deschamps P."/>
            <person name="Zivanovic Y."/>
            <person name="Moreira D."/>
            <person name="Rodriguez-Valera F."/>
            <person name="Lopez-Garcia P."/>
        </authorList>
    </citation>
    <scope>NUCLEOTIDE SEQUENCE</scope>
</reference>
<proteinExistence type="predicted"/>
<protein>
    <submittedName>
        <fullName evidence="2">Uncharacterized protein</fullName>
    </submittedName>
</protein>
<accession>A0A075HNQ9</accession>
<evidence type="ECO:0000313" key="2">
    <source>
        <dbReference type="EMBL" id="AIF16057.1"/>
    </source>
</evidence>
<organism evidence="2">
    <name type="scientific">uncultured marine group II/III euryarchaeote KM3_72_E02</name>
    <dbReference type="NCBI Taxonomy" id="1456498"/>
    <lineage>
        <taxon>Archaea</taxon>
        <taxon>Methanobacteriati</taxon>
        <taxon>Methanobacteriota</taxon>
        <taxon>environmental samples</taxon>
    </lineage>
</organism>
<feature type="compositionally biased region" description="Basic and acidic residues" evidence="1">
    <location>
        <begin position="10"/>
        <end position="24"/>
    </location>
</feature>
<dbReference type="EMBL" id="KF901045">
    <property type="protein sequence ID" value="AIF16057.1"/>
    <property type="molecule type" value="Genomic_DNA"/>
</dbReference>
<sequence>MKVNRGAVCRRGEQQGEHVRRCEPRAFNSSEARPKARPSTPQVQTPERAGGDVQRIIPFTPARVDNSDDNHIIVGTLGELAKISAEGELASKVSTPFPSGISCSTAFEGAWLGIWVEPEMRLARMASLDIEADWQDGATRSALRTSDDSTLVHPAEAIWSRALDAEPTAVCQVEGGFCFALRSRGVYRMDIEAKEIWRASMPSVIDGKRRGQETAISMSVSEEILRIWFDNGLVVDLSMEDGIELDRRNLRVGERIEAVFHSKNEHLLALSTGGIVRTDSEEILESHPTSGPVMAARYQDGAWEFTGWRLDGRLSEGILEISKRSEIGVGFVGQRVLTNDGTLADFPFTRS</sequence>
<name>A0A075HNQ9_9EURY</name>
<feature type="region of interest" description="Disordered" evidence="1">
    <location>
        <begin position="1"/>
        <end position="53"/>
    </location>
</feature>
<dbReference type="AlphaFoldDB" id="A0A075HNQ9"/>